<proteinExistence type="predicted"/>
<reference evidence="1 2" key="1">
    <citation type="submission" date="2019-05" db="EMBL/GenBank/DDBJ databases">
        <title>Another draft genome of Portunus trituberculatus and its Hox gene families provides insights of decapod evolution.</title>
        <authorList>
            <person name="Jeong J.-H."/>
            <person name="Song I."/>
            <person name="Kim S."/>
            <person name="Choi T."/>
            <person name="Kim D."/>
            <person name="Ryu S."/>
            <person name="Kim W."/>
        </authorList>
    </citation>
    <scope>NUCLEOTIDE SEQUENCE [LARGE SCALE GENOMIC DNA]</scope>
    <source>
        <tissue evidence="1">Muscle</tissue>
    </source>
</reference>
<keyword evidence="2" id="KW-1185">Reference proteome</keyword>
<sequence>MAHDKLHSGWHRRYLPLSTYTPFPSASVTGAHASLQMRGCFIRVTCKNSRARLDHCNPRIPVTQCTCRLVSGVLQVLRLKCWTWKQ</sequence>
<comment type="caution">
    <text evidence="1">The sequence shown here is derived from an EMBL/GenBank/DDBJ whole genome shotgun (WGS) entry which is preliminary data.</text>
</comment>
<evidence type="ECO:0000313" key="2">
    <source>
        <dbReference type="Proteomes" id="UP000324222"/>
    </source>
</evidence>
<gene>
    <name evidence="1" type="ORF">E2C01_096114</name>
</gene>
<accession>A0A5B7K627</accession>
<protein>
    <submittedName>
        <fullName evidence="1">Uncharacterized protein</fullName>
    </submittedName>
</protein>
<dbReference type="AlphaFoldDB" id="A0A5B7K627"/>
<evidence type="ECO:0000313" key="1">
    <source>
        <dbReference type="EMBL" id="MPD00629.1"/>
    </source>
</evidence>
<dbReference type="EMBL" id="VSRR010123716">
    <property type="protein sequence ID" value="MPD00629.1"/>
    <property type="molecule type" value="Genomic_DNA"/>
</dbReference>
<dbReference type="Proteomes" id="UP000324222">
    <property type="component" value="Unassembled WGS sequence"/>
</dbReference>
<name>A0A5B7K627_PORTR</name>
<organism evidence="1 2">
    <name type="scientific">Portunus trituberculatus</name>
    <name type="common">Swimming crab</name>
    <name type="synonym">Neptunus trituberculatus</name>
    <dbReference type="NCBI Taxonomy" id="210409"/>
    <lineage>
        <taxon>Eukaryota</taxon>
        <taxon>Metazoa</taxon>
        <taxon>Ecdysozoa</taxon>
        <taxon>Arthropoda</taxon>
        <taxon>Crustacea</taxon>
        <taxon>Multicrustacea</taxon>
        <taxon>Malacostraca</taxon>
        <taxon>Eumalacostraca</taxon>
        <taxon>Eucarida</taxon>
        <taxon>Decapoda</taxon>
        <taxon>Pleocyemata</taxon>
        <taxon>Brachyura</taxon>
        <taxon>Eubrachyura</taxon>
        <taxon>Portunoidea</taxon>
        <taxon>Portunidae</taxon>
        <taxon>Portuninae</taxon>
        <taxon>Portunus</taxon>
    </lineage>
</organism>